<accession>A0A410TD78</accession>
<name>A0A410TD78_9CAUD</name>
<proteinExistence type="predicted"/>
<evidence type="ECO:0000313" key="1">
    <source>
        <dbReference type="EMBL" id="QAU06979.1"/>
    </source>
</evidence>
<organism evidence="1 2">
    <name type="scientific">Gordonia phage Aphelion</name>
    <dbReference type="NCBI Taxonomy" id="2507860"/>
    <lineage>
        <taxon>Viruses</taxon>
        <taxon>Duplodnaviria</taxon>
        <taxon>Heunggongvirae</taxon>
        <taxon>Uroviricota</taxon>
        <taxon>Caudoviricetes</taxon>
        <taxon>Smoothievirus</taxon>
        <taxon>Smoothievirus smoothie</taxon>
    </lineage>
</organism>
<sequence length="106" mass="11500">MSDTPTPAEIAAKVLHDMPESAFSMTCANAVIAALSDHYHLLPRVEAHRMRVGLIDMAPEDEMFPGDEPVLTVRFSADIPRPGRLFDLDELAAALMAAHSSEVSNV</sequence>
<dbReference type="Proteomes" id="UP000289168">
    <property type="component" value="Segment"/>
</dbReference>
<dbReference type="EMBL" id="MK376959">
    <property type="protein sequence ID" value="QAU06979.1"/>
    <property type="molecule type" value="Genomic_DNA"/>
</dbReference>
<evidence type="ECO:0000313" key="2">
    <source>
        <dbReference type="Proteomes" id="UP000289168"/>
    </source>
</evidence>
<gene>
    <name evidence="1" type="primary">114</name>
    <name evidence="1" type="ORF">SEA_APHELION_114</name>
</gene>
<protein>
    <submittedName>
        <fullName evidence="1">Uncharacterized protein</fullName>
    </submittedName>
</protein>
<reference evidence="1 2" key="1">
    <citation type="submission" date="2019-01" db="EMBL/GenBank/DDBJ databases">
        <authorList>
            <person name="Enrique A.G."/>
            <person name="Garlena R.A."/>
            <person name="Russell D.A."/>
            <person name="Pope W.H."/>
            <person name="Jacobs-Sera D."/>
            <person name="Hatfull G.F."/>
        </authorList>
    </citation>
    <scope>NUCLEOTIDE SEQUENCE [LARGE SCALE GENOMIC DNA]</scope>
</reference>